<evidence type="ECO:0000313" key="2">
    <source>
        <dbReference type="EMBL" id="MBD0381192.1"/>
    </source>
</evidence>
<name>A0A926QK76_9BACL</name>
<accession>A0A926QK76</accession>
<dbReference type="SUPFAM" id="SSF58104">
    <property type="entry name" value="Methyl-accepting chemotaxis protein (MCP) signaling domain"/>
    <property type="match status" value="1"/>
</dbReference>
<keyword evidence="1" id="KW-0812">Transmembrane</keyword>
<dbReference type="EMBL" id="JACVVD010000004">
    <property type="protein sequence ID" value="MBD0381192.1"/>
    <property type="molecule type" value="Genomic_DNA"/>
</dbReference>
<keyword evidence="1" id="KW-1133">Transmembrane helix</keyword>
<dbReference type="Gene3D" id="1.10.287.950">
    <property type="entry name" value="Methyl-accepting chemotaxis protein"/>
    <property type="match status" value="1"/>
</dbReference>
<keyword evidence="3" id="KW-1185">Reference proteome</keyword>
<dbReference type="PANTHER" id="PTHR40070:SF1">
    <property type="entry name" value="UPF0478 PROTEIN YTXG"/>
    <property type="match status" value="1"/>
</dbReference>
<dbReference type="InterPro" id="IPR009293">
    <property type="entry name" value="UPF0478"/>
</dbReference>
<keyword evidence="1" id="KW-0472">Membrane</keyword>
<reference evidence="2" key="1">
    <citation type="submission" date="2020-09" db="EMBL/GenBank/DDBJ databases">
        <title>Draft Genome Sequence of Paenibacillus sp. WST5.</title>
        <authorList>
            <person name="Bao Z."/>
        </authorList>
    </citation>
    <scope>NUCLEOTIDE SEQUENCE</scope>
    <source>
        <strain evidence="2">WST5</strain>
    </source>
</reference>
<dbReference type="PANTHER" id="PTHR40070">
    <property type="entry name" value="UPF0478 PROTEIN YTXG"/>
    <property type="match status" value="1"/>
</dbReference>
<proteinExistence type="predicted"/>
<evidence type="ECO:0000256" key="1">
    <source>
        <dbReference type="SAM" id="Phobius"/>
    </source>
</evidence>
<protein>
    <submittedName>
        <fullName evidence="2">DUF948 domain-containing protein</fullName>
    </submittedName>
</protein>
<gene>
    <name evidence="2" type="ORF">ICC18_13790</name>
</gene>
<organism evidence="2 3">
    <name type="scientific">Paenibacillus sedimenti</name>
    <dbReference type="NCBI Taxonomy" id="2770274"/>
    <lineage>
        <taxon>Bacteria</taxon>
        <taxon>Bacillati</taxon>
        <taxon>Bacillota</taxon>
        <taxon>Bacilli</taxon>
        <taxon>Bacillales</taxon>
        <taxon>Paenibacillaceae</taxon>
        <taxon>Paenibacillus</taxon>
    </lineage>
</organism>
<dbReference type="Proteomes" id="UP000650466">
    <property type="component" value="Unassembled WGS sequence"/>
</dbReference>
<comment type="caution">
    <text evidence="2">The sequence shown here is derived from an EMBL/GenBank/DDBJ whole genome shotgun (WGS) entry which is preliminary data.</text>
</comment>
<dbReference type="Pfam" id="PF06103">
    <property type="entry name" value="DUF948"/>
    <property type="match status" value="1"/>
</dbReference>
<evidence type="ECO:0000313" key="3">
    <source>
        <dbReference type="Proteomes" id="UP000650466"/>
    </source>
</evidence>
<dbReference type="RefSeq" id="WP_188174990.1">
    <property type="nucleotide sequence ID" value="NZ_JACVVD010000004.1"/>
</dbReference>
<feature type="transmembrane region" description="Helical" evidence="1">
    <location>
        <begin position="6"/>
        <end position="27"/>
    </location>
</feature>
<dbReference type="AlphaFoldDB" id="A0A926QK76"/>
<sequence length="148" mass="16329">MTWMEIIALSAAVAFIILVGFAVWTLIAAKRTLSKLGDAVDQMKHSVANTAEQSDQLIMQVGRLTNDVHTQVQTLQSCFHSIDQAGAAIGDVASALRKASSVMNQSIHGAEKVIHTHQKRLQDAIEWATTGMELWHRWQAHRNAKSDD</sequence>